<sequence>MYGDNRKCNDCRADLSKRPLQGDLEIIVKPERTPSLEISTLTTNLGLPLPSLTILMNFAILHDLQQLVQHPTRIPDRLGDTPSILDFFLASNPSA</sequence>
<protein>
    <submittedName>
        <fullName evidence="1">Uncharacterized protein</fullName>
    </submittedName>
</protein>
<comment type="caution">
    <text evidence="1">The sequence shown here is derived from an EMBL/GenBank/DDBJ whole genome shotgun (WGS) entry which is preliminary data.</text>
</comment>
<proteinExistence type="predicted"/>
<accession>A0A5B7GNY4</accession>
<name>A0A5B7GNY4_PORTR</name>
<gene>
    <name evidence="1" type="ORF">E2C01_055888</name>
</gene>
<dbReference type="Proteomes" id="UP000324222">
    <property type="component" value="Unassembled WGS sequence"/>
</dbReference>
<dbReference type="AlphaFoldDB" id="A0A5B7GNY4"/>
<reference evidence="1 2" key="1">
    <citation type="submission" date="2019-05" db="EMBL/GenBank/DDBJ databases">
        <title>Another draft genome of Portunus trituberculatus and its Hox gene families provides insights of decapod evolution.</title>
        <authorList>
            <person name="Jeong J.-H."/>
            <person name="Song I."/>
            <person name="Kim S."/>
            <person name="Choi T."/>
            <person name="Kim D."/>
            <person name="Ryu S."/>
            <person name="Kim W."/>
        </authorList>
    </citation>
    <scope>NUCLEOTIDE SEQUENCE [LARGE SCALE GENOMIC DNA]</scope>
    <source>
        <tissue evidence="1">Muscle</tissue>
    </source>
</reference>
<organism evidence="1 2">
    <name type="scientific">Portunus trituberculatus</name>
    <name type="common">Swimming crab</name>
    <name type="synonym">Neptunus trituberculatus</name>
    <dbReference type="NCBI Taxonomy" id="210409"/>
    <lineage>
        <taxon>Eukaryota</taxon>
        <taxon>Metazoa</taxon>
        <taxon>Ecdysozoa</taxon>
        <taxon>Arthropoda</taxon>
        <taxon>Crustacea</taxon>
        <taxon>Multicrustacea</taxon>
        <taxon>Malacostraca</taxon>
        <taxon>Eumalacostraca</taxon>
        <taxon>Eucarida</taxon>
        <taxon>Decapoda</taxon>
        <taxon>Pleocyemata</taxon>
        <taxon>Brachyura</taxon>
        <taxon>Eubrachyura</taxon>
        <taxon>Portunoidea</taxon>
        <taxon>Portunidae</taxon>
        <taxon>Portuninae</taxon>
        <taxon>Portunus</taxon>
    </lineage>
</organism>
<evidence type="ECO:0000313" key="2">
    <source>
        <dbReference type="Proteomes" id="UP000324222"/>
    </source>
</evidence>
<evidence type="ECO:0000313" key="1">
    <source>
        <dbReference type="EMBL" id="MPC61811.1"/>
    </source>
</evidence>
<keyword evidence="2" id="KW-1185">Reference proteome</keyword>
<dbReference type="EMBL" id="VSRR010018961">
    <property type="protein sequence ID" value="MPC61811.1"/>
    <property type="molecule type" value="Genomic_DNA"/>
</dbReference>